<sequence length="376" mass="40511">MGTSKVYFTDMRCKVGDSLLNKLDRIITKAGIEQIDFKQKYVAIKIHFGEPGNLAFLRPNFAKVVVDKIKSLGGMPFLTDCNTLYVGKRNQGLNHLDAANENGFWPLSTGCQNIIADGIRGTDDVDVPINGGVHCKVAHIGKAIMDADIVISLNHFKGHENTGFGGALKNIGMGSGSRAGKMAMHNDGKPQVNESVCVGCKICTRFCNHNAISFADGKKASIDHNKCVGCGRCIGACSKNAIFTKWDTTNATLNAKIAEYTKAVVDGRPNFHITVVNQVSPYCDCHGESDTAIVPDVGIFASFDPVALDHACIDAVNAAPSIKTSIIGEREETHKDSHGNADHLMDIHPTTDWRTQIAHAEKIGLGSGDYELITVK</sequence>
<dbReference type="InterPro" id="IPR007160">
    <property type="entry name" value="DUF362"/>
</dbReference>
<proteinExistence type="predicted"/>
<dbReference type="PANTHER" id="PTHR24960:SF83">
    <property type="entry name" value="4FE-4S FERREDOXIN-TYPE DOMAIN-CONTAINING PROTEIN"/>
    <property type="match status" value="1"/>
</dbReference>
<dbReference type="GO" id="GO:0046872">
    <property type="term" value="F:metal ion binding"/>
    <property type="evidence" value="ECO:0007669"/>
    <property type="project" value="UniProtKB-KW"/>
</dbReference>
<dbReference type="InterPro" id="IPR017896">
    <property type="entry name" value="4Fe4S_Fe-S-bd"/>
</dbReference>
<dbReference type="PANTHER" id="PTHR24960">
    <property type="entry name" value="PHOTOSYSTEM I IRON-SULFUR CENTER-RELATED"/>
    <property type="match status" value="1"/>
</dbReference>
<dbReference type="AlphaFoldDB" id="F5YL92"/>
<dbReference type="GO" id="GO:0051539">
    <property type="term" value="F:4 iron, 4 sulfur cluster binding"/>
    <property type="evidence" value="ECO:0007669"/>
    <property type="project" value="UniProtKB-KW"/>
</dbReference>
<dbReference type="Pfam" id="PF04015">
    <property type="entry name" value="DUF362"/>
    <property type="match status" value="1"/>
</dbReference>
<reference evidence="7" key="1">
    <citation type="submission" date="2009-12" db="EMBL/GenBank/DDBJ databases">
        <title>Complete sequence of Treponema primitia strain ZAS-2.</title>
        <authorList>
            <person name="Tetu S.G."/>
            <person name="Matson E."/>
            <person name="Ren Q."/>
            <person name="Seshadri R."/>
            <person name="Elbourne L."/>
            <person name="Hassan K.A."/>
            <person name="Durkin A."/>
            <person name="Radune D."/>
            <person name="Mohamoud Y."/>
            <person name="Shay R."/>
            <person name="Jin S."/>
            <person name="Zhang X."/>
            <person name="Lucey K."/>
            <person name="Ballor N.R."/>
            <person name="Ottesen E."/>
            <person name="Rosenthal R."/>
            <person name="Allen A."/>
            <person name="Leadbetter J.R."/>
            <person name="Paulsen I.T."/>
        </authorList>
    </citation>
    <scope>NUCLEOTIDE SEQUENCE [LARGE SCALE GENOMIC DNA]</scope>
    <source>
        <strain evidence="7">ATCC BAA-887 / DSM 12427 / ZAS-2</strain>
    </source>
</reference>
<evidence type="ECO:0000256" key="3">
    <source>
        <dbReference type="ARBA" id="ARBA00023004"/>
    </source>
</evidence>
<name>F5YL92_TREPZ</name>
<keyword evidence="3" id="KW-0408">Iron</keyword>
<dbReference type="RefSeq" id="WP_015709470.1">
    <property type="nucleotide sequence ID" value="NC_015578.1"/>
</dbReference>
<keyword evidence="4" id="KW-0411">Iron-sulfur</keyword>
<dbReference type="SUPFAM" id="SSF54862">
    <property type="entry name" value="4Fe-4S ferredoxins"/>
    <property type="match status" value="1"/>
</dbReference>
<dbReference type="EMBL" id="CP001843">
    <property type="protein sequence ID" value="AEF84257.1"/>
    <property type="molecule type" value="Genomic_DNA"/>
</dbReference>
<evidence type="ECO:0000256" key="4">
    <source>
        <dbReference type="ARBA" id="ARBA00023014"/>
    </source>
</evidence>
<dbReference type="STRING" id="545694.TREPR_0551"/>
<evidence type="ECO:0000256" key="1">
    <source>
        <dbReference type="ARBA" id="ARBA00022485"/>
    </source>
</evidence>
<feature type="domain" description="4Fe-4S ferredoxin-type" evidence="5">
    <location>
        <begin position="218"/>
        <end position="247"/>
    </location>
</feature>
<dbReference type="Gene3D" id="3.30.70.20">
    <property type="match status" value="1"/>
</dbReference>
<dbReference type="InterPro" id="IPR050157">
    <property type="entry name" value="PSI_iron-sulfur_center"/>
</dbReference>
<organism evidence="6 7">
    <name type="scientific">Treponema primitia (strain ATCC BAA-887 / DSM 12427 / ZAS-2)</name>
    <dbReference type="NCBI Taxonomy" id="545694"/>
    <lineage>
        <taxon>Bacteria</taxon>
        <taxon>Pseudomonadati</taxon>
        <taxon>Spirochaetota</taxon>
        <taxon>Spirochaetia</taxon>
        <taxon>Spirochaetales</taxon>
        <taxon>Treponemataceae</taxon>
        <taxon>Treponema</taxon>
    </lineage>
</organism>
<dbReference type="Proteomes" id="UP000009223">
    <property type="component" value="Chromosome"/>
</dbReference>
<dbReference type="OrthoDB" id="9781559at2"/>
<evidence type="ECO:0000313" key="7">
    <source>
        <dbReference type="Proteomes" id="UP000009223"/>
    </source>
</evidence>
<keyword evidence="2" id="KW-0479">Metal-binding</keyword>
<evidence type="ECO:0000259" key="5">
    <source>
        <dbReference type="PROSITE" id="PS51379"/>
    </source>
</evidence>
<keyword evidence="1" id="KW-0004">4Fe-4S</keyword>
<dbReference type="KEGG" id="tpi:TREPR_0551"/>
<dbReference type="PROSITE" id="PS51379">
    <property type="entry name" value="4FE4S_FER_2"/>
    <property type="match status" value="2"/>
</dbReference>
<protein>
    <submittedName>
        <fullName evidence="6">4Fe-4S ferredoxin, iron-sulfur binding domain protein</fullName>
    </submittedName>
</protein>
<dbReference type="Pfam" id="PF12838">
    <property type="entry name" value="Fer4_7"/>
    <property type="match status" value="1"/>
</dbReference>
<evidence type="ECO:0000313" key="6">
    <source>
        <dbReference type="EMBL" id="AEF84257.1"/>
    </source>
</evidence>
<evidence type="ECO:0000256" key="2">
    <source>
        <dbReference type="ARBA" id="ARBA00022723"/>
    </source>
</evidence>
<reference evidence="6 7" key="2">
    <citation type="journal article" date="2011" name="ISME J.">
        <title>RNA-seq reveals cooperative metabolic interactions between two termite-gut spirochete species in co-culture.</title>
        <authorList>
            <person name="Rosenthal A.Z."/>
            <person name="Matson E.G."/>
            <person name="Eldar A."/>
            <person name="Leadbetter J.R."/>
        </authorList>
    </citation>
    <scope>NUCLEOTIDE SEQUENCE [LARGE SCALE GENOMIC DNA]</scope>
    <source>
        <strain evidence="7">ATCC BAA-887 / DSM 12427 / ZAS-2</strain>
    </source>
</reference>
<dbReference type="eggNOG" id="COG2768">
    <property type="taxonomic scope" value="Bacteria"/>
</dbReference>
<dbReference type="Gene3D" id="3.40.50.11440">
    <property type="match status" value="1"/>
</dbReference>
<keyword evidence="7" id="KW-1185">Reference proteome</keyword>
<gene>
    <name evidence="6" type="ordered locus">TREPR_0551</name>
</gene>
<dbReference type="HOGENOM" id="CLU_046240_0_0_12"/>
<accession>F5YL92</accession>
<feature type="domain" description="4Fe-4S ferredoxin-type" evidence="5">
    <location>
        <begin position="188"/>
        <end position="217"/>
    </location>
</feature>